<evidence type="ECO:0000256" key="5">
    <source>
        <dbReference type="SAM" id="Phobius"/>
    </source>
</evidence>
<gene>
    <name evidence="6" type="ORF">A2406_02110</name>
</gene>
<feature type="transmembrane region" description="Helical" evidence="5">
    <location>
        <begin position="203"/>
        <end position="226"/>
    </location>
</feature>
<evidence type="ECO:0000256" key="1">
    <source>
        <dbReference type="ARBA" id="ARBA00004141"/>
    </source>
</evidence>
<dbReference type="InterPro" id="IPR003689">
    <property type="entry name" value="ZIP"/>
</dbReference>
<dbReference type="AlphaFoldDB" id="A0A1G2BZC9"/>
<sequence>MLLIYIIIATLGVSLLSLVGLSIFFKKRYSRKIMEATVSLAAAVLLGNVFFHMLPEIVEDSNQAGFDFHVLSFGILISIVFFFFTEKYLHWHNCHHQQDHEEHEHNEKCVHPLGINILVGDGLHNLLDGMAIAASFMLDVQLGILATIAITLHEIPQEIGDFSLLLYAGYSKAKALLWNLASALMALLGGVATYFYAQTGNSQLILTAIASGSFLYIAMSDIMPHLHSNKNPHYKTQVLWFIIGLLVIYFVNQIIHI</sequence>
<dbReference type="PANTHER" id="PTHR16950:SF17">
    <property type="entry name" value="ZRT (ZRT), IRT- (IRT-) LIKE PROTEIN TRANSPORTER"/>
    <property type="match status" value="1"/>
</dbReference>
<organism evidence="6 7">
    <name type="scientific">Candidatus Komeilibacteria bacterium RIFOXYC1_FULL_37_11</name>
    <dbReference type="NCBI Taxonomy" id="1798555"/>
    <lineage>
        <taxon>Bacteria</taxon>
        <taxon>Candidatus Komeiliibacteriota</taxon>
    </lineage>
</organism>
<dbReference type="Proteomes" id="UP000177626">
    <property type="component" value="Unassembled WGS sequence"/>
</dbReference>
<accession>A0A1G2BZC9</accession>
<comment type="caution">
    <text evidence="6">The sequence shown here is derived from an EMBL/GenBank/DDBJ whole genome shotgun (WGS) entry which is preliminary data.</text>
</comment>
<keyword evidence="4 5" id="KW-0472">Membrane</keyword>
<evidence type="ECO:0000256" key="3">
    <source>
        <dbReference type="ARBA" id="ARBA00022989"/>
    </source>
</evidence>
<dbReference type="PANTHER" id="PTHR16950">
    <property type="entry name" value="ZINC TRANSPORTER SLC39A7 HISTIDINE-RICH MEMBRANE PROTEIN KE4"/>
    <property type="match status" value="1"/>
</dbReference>
<dbReference type="EMBL" id="MHKQ01000010">
    <property type="protein sequence ID" value="OGY94271.1"/>
    <property type="molecule type" value="Genomic_DNA"/>
</dbReference>
<keyword evidence="2 5" id="KW-0812">Transmembrane</keyword>
<evidence type="ECO:0000256" key="2">
    <source>
        <dbReference type="ARBA" id="ARBA00022692"/>
    </source>
</evidence>
<feature type="transmembrane region" description="Helical" evidence="5">
    <location>
        <begin position="66"/>
        <end position="84"/>
    </location>
</feature>
<feature type="transmembrane region" description="Helical" evidence="5">
    <location>
        <begin position="238"/>
        <end position="255"/>
    </location>
</feature>
<proteinExistence type="predicted"/>
<dbReference type="Pfam" id="PF02535">
    <property type="entry name" value="Zip"/>
    <property type="match status" value="1"/>
</dbReference>
<evidence type="ECO:0000256" key="4">
    <source>
        <dbReference type="ARBA" id="ARBA00023136"/>
    </source>
</evidence>
<feature type="transmembrane region" description="Helical" evidence="5">
    <location>
        <begin position="37"/>
        <end position="54"/>
    </location>
</feature>
<dbReference type="GO" id="GO:0006882">
    <property type="term" value="P:intracellular zinc ion homeostasis"/>
    <property type="evidence" value="ECO:0007669"/>
    <property type="project" value="TreeGrafter"/>
</dbReference>
<feature type="transmembrane region" description="Helical" evidence="5">
    <location>
        <begin position="176"/>
        <end position="197"/>
    </location>
</feature>
<evidence type="ECO:0000313" key="7">
    <source>
        <dbReference type="Proteomes" id="UP000177626"/>
    </source>
</evidence>
<dbReference type="GO" id="GO:0016020">
    <property type="term" value="C:membrane"/>
    <property type="evidence" value="ECO:0007669"/>
    <property type="project" value="UniProtKB-SubCell"/>
</dbReference>
<name>A0A1G2BZC9_9BACT</name>
<comment type="subcellular location">
    <subcellularLocation>
        <location evidence="1">Membrane</location>
        <topology evidence="1">Multi-pass membrane protein</topology>
    </subcellularLocation>
</comment>
<evidence type="ECO:0000313" key="6">
    <source>
        <dbReference type="EMBL" id="OGY94271.1"/>
    </source>
</evidence>
<keyword evidence="3 5" id="KW-1133">Transmembrane helix</keyword>
<reference evidence="6 7" key="1">
    <citation type="journal article" date="2016" name="Nat. Commun.">
        <title>Thousands of microbial genomes shed light on interconnected biogeochemical processes in an aquifer system.</title>
        <authorList>
            <person name="Anantharaman K."/>
            <person name="Brown C.T."/>
            <person name="Hug L.A."/>
            <person name="Sharon I."/>
            <person name="Castelle C.J."/>
            <person name="Probst A.J."/>
            <person name="Thomas B.C."/>
            <person name="Singh A."/>
            <person name="Wilkins M.J."/>
            <person name="Karaoz U."/>
            <person name="Brodie E.L."/>
            <person name="Williams K.H."/>
            <person name="Hubbard S.S."/>
            <person name="Banfield J.F."/>
        </authorList>
    </citation>
    <scope>NUCLEOTIDE SEQUENCE [LARGE SCALE GENOMIC DNA]</scope>
</reference>
<evidence type="ECO:0008006" key="8">
    <source>
        <dbReference type="Google" id="ProtNLM"/>
    </source>
</evidence>
<dbReference type="GO" id="GO:0005385">
    <property type="term" value="F:zinc ion transmembrane transporter activity"/>
    <property type="evidence" value="ECO:0007669"/>
    <property type="project" value="TreeGrafter"/>
</dbReference>
<feature type="transmembrane region" description="Helical" evidence="5">
    <location>
        <begin position="6"/>
        <end position="25"/>
    </location>
</feature>
<protein>
    <recommendedName>
        <fullName evidence="8">ZIP zinc transporter</fullName>
    </recommendedName>
</protein>